<evidence type="ECO:0000313" key="2">
    <source>
        <dbReference type="Proteomes" id="UP000073388"/>
    </source>
</evidence>
<gene>
    <name evidence="1" type="ORF">ERS132461_02015</name>
</gene>
<dbReference type="EMBL" id="FIIX01000063">
    <property type="protein sequence ID" value="CYW32292.1"/>
    <property type="molecule type" value="Genomic_DNA"/>
</dbReference>
<name>A0A116L3T1_STRSU</name>
<dbReference type="RefSeq" id="WP_044754088.1">
    <property type="nucleotide sequence ID" value="NZ_CEIE01000005.1"/>
</dbReference>
<dbReference type="Proteomes" id="UP000073388">
    <property type="component" value="Unassembled WGS sequence"/>
</dbReference>
<reference evidence="1 2" key="1">
    <citation type="submission" date="2016-02" db="EMBL/GenBank/DDBJ databases">
        <authorList>
            <consortium name="Pathogen Informatics"/>
        </authorList>
    </citation>
    <scope>NUCLEOTIDE SEQUENCE [LARGE SCALE GENOMIC DNA]</scope>
    <source>
        <strain evidence="1 2">LSS99</strain>
    </source>
</reference>
<dbReference type="AlphaFoldDB" id="A0A116L3T1"/>
<protein>
    <submittedName>
        <fullName evidence="1">Uncharacterized protein</fullName>
    </submittedName>
</protein>
<accession>A0A116L3T1</accession>
<evidence type="ECO:0000313" key="1">
    <source>
        <dbReference type="EMBL" id="CYW32292.1"/>
    </source>
</evidence>
<proteinExistence type="predicted"/>
<sequence>MTKSQSIGNFSSNNTQNMYITNIEQRTLIPTVIFQLLKYVEGFHSQNDEKFLLQQPAELKEKLQFNNSRRYIRLFSEGLSNYILLEKVLKDGFPDSQRVVENIKNIFMDYTSIDAEGNPIVGNGDECLKNMHDDIKERIARDPGFLSSQIDDLELDKFIIALLQYGVMECQILLNPNNSKEGNNVIT</sequence>
<organism evidence="1 2">
    <name type="scientific">Streptococcus suis</name>
    <dbReference type="NCBI Taxonomy" id="1307"/>
    <lineage>
        <taxon>Bacteria</taxon>
        <taxon>Bacillati</taxon>
        <taxon>Bacillota</taxon>
        <taxon>Bacilli</taxon>
        <taxon>Lactobacillales</taxon>
        <taxon>Streptococcaceae</taxon>
        <taxon>Streptococcus</taxon>
    </lineage>
</organism>